<evidence type="ECO:0000313" key="3">
    <source>
        <dbReference type="Proteomes" id="UP001162907"/>
    </source>
</evidence>
<dbReference type="SUPFAM" id="SSF51735">
    <property type="entry name" value="NAD(P)-binding Rossmann-fold domains"/>
    <property type="match status" value="1"/>
</dbReference>
<name>A0ABY3Q9C2_9PSED</name>
<evidence type="ECO:0000259" key="1">
    <source>
        <dbReference type="Pfam" id="PF01370"/>
    </source>
</evidence>
<reference evidence="2 3" key="1">
    <citation type="journal article" date="2022" name="Int. J. Syst. Evol. Microbiol.">
        <title>Pseudomonas fitomaticsae sp. nov., isolated at Marimurtra Botanical Garden in Blanes, Catalonia, Spain.</title>
        <authorList>
            <person name="Atanasov K.E."/>
            <person name="Galbis D.M."/>
            <person name="Cornado D."/>
            <person name="Serpico A."/>
            <person name="Sanchez G."/>
            <person name="Bosch M."/>
            <person name="Ferrer A."/>
            <person name="Altabella T."/>
        </authorList>
    </citation>
    <scope>NUCLEOTIDE SEQUENCE [LARGE SCALE GENOMIC DNA]</scope>
    <source>
        <strain evidence="2 3">FIT81</strain>
    </source>
</reference>
<evidence type="ECO:0000313" key="2">
    <source>
        <dbReference type="EMBL" id="UFQ02723.1"/>
    </source>
</evidence>
<dbReference type="InterPro" id="IPR001509">
    <property type="entry name" value="Epimerase_deHydtase"/>
</dbReference>
<accession>A0ABY3Q9C2</accession>
<organism evidence="2 3">
    <name type="scientific">Pseudomonas fitomaticsae</name>
    <dbReference type="NCBI Taxonomy" id="2837969"/>
    <lineage>
        <taxon>Bacteria</taxon>
        <taxon>Pseudomonadati</taxon>
        <taxon>Pseudomonadota</taxon>
        <taxon>Gammaproteobacteria</taxon>
        <taxon>Pseudomonadales</taxon>
        <taxon>Pseudomonadaceae</taxon>
        <taxon>Pseudomonas</taxon>
    </lineage>
</organism>
<proteinExistence type="predicted"/>
<dbReference type="InterPro" id="IPR036291">
    <property type="entry name" value="NAD(P)-bd_dom_sf"/>
</dbReference>
<dbReference type="Proteomes" id="UP001162907">
    <property type="component" value="Chromosome"/>
</dbReference>
<keyword evidence="3" id="KW-1185">Reference proteome</keyword>
<feature type="domain" description="NAD-dependent epimerase/dehydratase" evidence="1">
    <location>
        <begin position="18"/>
        <end position="231"/>
    </location>
</feature>
<dbReference type="RefSeq" id="WP_230737489.1">
    <property type="nucleotide sequence ID" value="NZ_CP075567.1"/>
</dbReference>
<gene>
    <name evidence="2" type="ORF">KJY40_13865</name>
</gene>
<sequence>MIILCKKSLAHQTHTEIVLIFGIGLIGLEIVNALTKTGYSPFTHDFSWTDRQQQASDASSIIDKLRTLSHDPMTGTGHGREPAIDVVWAAGKCGFVSSCEELEEEKKSFQRILELHGEISSSGLCNSARFHLVSSAGGLFESQKLINETSTPSPCRPYGNQKLQLEQLLLDTVDNRICFIYRPSSVYGFMNSGRFGFISTLLKNGLLNKEVNILGSMNTLRDYVFSADIGQHIANRITSNNTSGSIEMLASGKPTSILQLKLIVEQIINKKIYICCSSSKANHEDITFDVNGLPVDWQPTEINLGIRKIYNDFF</sequence>
<dbReference type="Gene3D" id="3.40.50.720">
    <property type="entry name" value="NAD(P)-binding Rossmann-like Domain"/>
    <property type="match status" value="1"/>
</dbReference>
<dbReference type="EMBL" id="CP075567">
    <property type="protein sequence ID" value="UFQ02723.1"/>
    <property type="molecule type" value="Genomic_DNA"/>
</dbReference>
<protein>
    <submittedName>
        <fullName evidence="2">NAD-dependent epimerase/dehydratase family protein</fullName>
    </submittedName>
</protein>
<dbReference type="Pfam" id="PF01370">
    <property type="entry name" value="Epimerase"/>
    <property type="match status" value="1"/>
</dbReference>